<protein>
    <recommendedName>
        <fullName evidence="5">Cell division protein DivIVA</fullName>
    </recommendedName>
</protein>
<feature type="coiled-coil region" evidence="1">
    <location>
        <begin position="65"/>
        <end position="259"/>
    </location>
</feature>
<gene>
    <name evidence="3" type="ORF">ACFQ11_08330</name>
</gene>
<accession>A0ABW3EKX2</accession>
<evidence type="ECO:0000256" key="2">
    <source>
        <dbReference type="SAM" id="MobiDB-lite"/>
    </source>
</evidence>
<evidence type="ECO:0000313" key="4">
    <source>
        <dbReference type="Proteomes" id="UP001596972"/>
    </source>
</evidence>
<keyword evidence="1" id="KW-0175">Coiled coil</keyword>
<dbReference type="EMBL" id="JBHTJA010000010">
    <property type="protein sequence ID" value="MFD0900395.1"/>
    <property type="molecule type" value="Genomic_DNA"/>
</dbReference>
<feature type="compositionally biased region" description="Pro residues" evidence="2">
    <location>
        <begin position="269"/>
        <end position="278"/>
    </location>
</feature>
<feature type="region of interest" description="Disordered" evidence="2">
    <location>
        <begin position="265"/>
        <end position="329"/>
    </location>
</feature>
<reference evidence="4" key="1">
    <citation type="journal article" date="2019" name="Int. J. Syst. Evol. Microbiol.">
        <title>The Global Catalogue of Microorganisms (GCM) 10K type strain sequencing project: providing services to taxonomists for standard genome sequencing and annotation.</title>
        <authorList>
            <consortium name="The Broad Institute Genomics Platform"/>
            <consortium name="The Broad Institute Genome Sequencing Center for Infectious Disease"/>
            <person name="Wu L."/>
            <person name="Ma J."/>
        </authorList>
    </citation>
    <scope>NUCLEOTIDE SEQUENCE [LARGE SCALE GENOMIC DNA]</scope>
    <source>
        <strain evidence="4">JCM 31202</strain>
    </source>
</reference>
<comment type="caution">
    <text evidence="3">The sequence shown here is derived from an EMBL/GenBank/DDBJ whole genome shotgun (WGS) entry which is preliminary data.</text>
</comment>
<evidence type="ECO:0000256" key="1">
    <source>
        <dbReference type="SAM" id="Coils"/>
    </source>
</evidence>
<organism evidence="3 4">
    <name type="scientific">Actinomadura sediminis</name>
    <dbReference type="NCBI Taxonomy" id="1038904"/>
    <lineage>
        <taxon>Bacteria</taxon>
        <taxon>Bacillati</taxon>
        <taxon>Actinomycetota</taxon>
        <taxon>Actinomycetes</taxon>
        <taxon>Streptosporangiales</taxon>
        <taxon>Thermomonosporaceae</taxon>
        <taxon>Actinomadura</taxon>
    </lineage>
</organism>
<evidence type="ECO:0008006" key="5">
    <source>
        <dbReference type="Google" id="ProtNLM"/>
    </source>
</evidence>
<evidence type="ECO:0000313" key="3">
    <source>
        <dbReference type="EMBL" id="MFD0900395.1"/>
    </source>
</evidence>
<sequence>MGHSKLPHYLDGRAVPDRRVLQHYVLRPLGKFRPVEPVELATLMELHREACEVQPPKEPTRDDKITFLEQDLQQAREERDALRKRLDAALARGATAAEQAAQMARVMAGLREQIDRLTEKQGRLTAALDSLKEVSHSQGRAIAEYERKIADLEQAVSWQLNTLTRLRQTIDFHEAETQRLREHARFLQQEIDALHRERDEDRRLCMKIIAHQHHKPVAQALLKENDELTHRLARSEQTIAQLTETNAHLTAELDRVSLERDFLRSAHAPVPPGPPPTSTNPAAPLPALYADDPYAIGYDDPLPYFEDPRPDPVPLYVRQHEERRGSPTE</sequence>
<dbReference type="RefSeq" id="WP_378297385.1">
    <property type="nucleotide sequence ID" value="NZ_JBHTJA010000010.1"/>
</dbReference>
<proteinExistence type="predicted"/>
<feature type="compositionally biased region" description="Basic and acidic residues" evidence="2">
    <location>
        <begin position="318"/>
        <end position="329"/>
    </location>
</feature>
<name>A0ABW3EKX2_9ACTN</name>
<dbReference type="Proteomes" id="UP001596972">
    <property type="component" value="Unassembled WGS sequence"/>
</dbReference>
<feature type="compositionally biased region" description="Low complexity" evidence="2">
    <location>
        <begin position="279"/>
        <end position="295"/>
    </location>
</feature>
<dbReference type="SUPFAM" id="SSF57997">
    <property type="entry name" value="Tropomyosin"/>
    <property type="match status" value="1"/>
</dbReference>
<keyword evidence="4" id="KW-1185">Reference proteome</keyword>
<dbReference type="Gene3D" id="1.10.287.1490">
    <property type="match status" value="1"/>
</dbReference>